<evidence type="ECO:0000256" key="2">
    <source>
        <dbReference type="SAM" id="MobiDB-lite"/>
    </source>
</evidence>
<evidence type="ECO:0000313" key="5">
    <source>
        <dbReference type="Proteomes" id="UP001238179"/>
    </source>
</evidence>
<feature type="coiled-coil region" evidence="1">
    <location>
        <begin position="118"/>
        <end position="145"/>
    </location>
</feature>
<dbReference type="EMBL" id="AP027080">
    <property type="protein sequence ID" value="BDU74551.1"/>
    <property type="molecule type" value="Genomic_DNA"/>
</dbReference>
<proteinExistence type="predicted"/>
<feature type="compositionally biased region" description="Basic residues" evidence="2">
    <location>
        <begin position="276"/>
        <end position="294"/>
    </location>
</feature>
<protein>
    <recommendedName>
        <fullName evidence="6">Chromosome partition protein Smc</fullName>
    </recommendedName>
</protein>
<keyword evidence="5" id="KW-1185">Reference proteome</keyword>
<organism evidence="4 5">
    <name type="scientific">Mesoterricola silvestris</name>
    <dbReference type="NCBI Taxonomy" id="2927979"/>
    <lineage>
        <taxon>Bacteria</taxon>
        <taxon>Pseudomonadati</taxon>
        <taxon>Acidobacteriota</taxon>
        <taxon>Holophagae</taxon>
        <taxon>Holophagales</taxon>
        <taxon>Holophagaceae</taxon>
        <taxon>Mesoterricola</taxon>
    </lineage>
</organism>
<dbReference type="RefSeq" id="WP_316413226.1">
    <property type="nucleotide sequence ID" value="NZ_AP027080.1"/>
</dbReference>
<name>A0AA48GZ76_9BACT</name>
<dbReference type="AlphaFoldDB" id="A0AA48GZ76"/>
<feature type="chain" id="PRO_5041276752" description="Chromosome partition protein Smc" evidence="3">
    <location>
        <begin position="21"/>
        <end position="294"/>
    </location>
</feature>
<dbReference type="KEGG" id="msil:METEAL_37250"/>
<evidence type="ECO:0008006" key="6">
    <source>
        <dbReference type="Google" id="ProtNLM"/>
    </source>
</evidence>
<keyword evidence="3" id="KW-0732">Signal</keyword>
<feature type="region of interest" description="Disordered" evidence="2">
    <location>
        <begin position="252"/>
        <end position="294"/>
    </location>
</feature>
<reference evidence="5" key="1">
    <citation type="journal article" date="2023" name="Int. J. Syst. Evol. Microbiol.">
        <title>Mesoterricola silvestris gen. nov., sp. nov., Mesoterricola sediminis sp. nov., Geothrix oryzae sp. nov., Geothrix edaphica sp. nov., Geothrix rubra sp. nov., and Geothrix limicola sp. nov., six novel members of Acidobacteriota isolated from soils.</title>
        <authorList>
            <person name="Itoh H."/>
            <person name="Sugisawa Y."/>
            <person name="Mise K."/>
            <person name="Xu Z."/>
            <person name="Kuniyasu M."/>
            <person name="Ushijima N."/>
            <person name="Kawano K."/>
            <person name="Kobayashi E."/>
            <person name="Shiratori Y."/>
            <person name="Masuda Y."/>
            <person name="Senoo K."/>
        </authorList>
    </citation>
    <scope>NUCLEOTIDE SEQUENCE [LARGE SCALE GENOMIC DNA]</scope>
    <source>
        <strain evidence="5">W79</strain>
    </source>
</reference>
<keyword evidence="1" id="KW-0175">Coiled coil</keyword>
<gene>
    <name evidence="4" type="ORF">METEAL_37250</name>
</gene>
<accession>A0AA48GZ76</accession>
<dbReference type="Proteomes" id="UP001238179">
    <property type="component" value="Chromosome"/>
</dbReference>
<evidence type="ECO:0000256" key="1">
    <source>
        <dbReference type="SAM" id="Coils"/>
    </source>
</evidence>
<evidence type="ECO:0000313" key="4">
    <source>
        <dbReference type="EMBL" id="BDU74551.1"/>
    </source>
</evidence>
<sequence>MSLVPALLPSLFALSLPLLGQNLPEKFRDNRAAWEENLAKGVSAPVRKATEAVLAQDGPAVNPSDYNAMHAMVAVMSLAARSCVLEGAWEDAVGHLQKAARTAADNVTAAEGTFGRIRQQHEENLKTWRGEAAKLDQRLADLDNLGGLTSDQIKTRTQIRAQLDEFRNAIASSERSLKEIDSLAGQLRKEQEVYAASLAEWQGFLAKEKADIARKGSVQAYVAEKLDQVKGDDANPMPERLAYARRLQHLDPESGDCRRLVNGLMGKDEEPPAPKAKAKSAPRKKHKGRTRAAA</sequence>
<feature type="signal peptide" evidence="3">
    <location>
        <begin position="1"/>
        <end position="20"/>
    </location>
</feature>
<evidence type="ECO:0000256" key="3">
    <source>
        <dbReference type="SAM" id="SignalP"/>
    </source>
</evidence>